<dbReference type="GO" id="GO:0032259">
    <property type="term" value="P:methylation"/>
    <property type="evidence" value="ECO:0007669"/>
    <property type="project" value="UniProtKB-KW"/>
</dbReference>
<dbReference type="PANTHER" id="PTHR43591">
    <property type="entry name" value="METHYLTRANSFERASE"/>
    <property type="match status" value="1"/>
</dbReference>
<dbReference type="STRING" id="716816.BST96_09105"/>
<dbReference type="EMBL" id="CP019343">
    <property type="protein sequence ID" value="ARN74264.1"/>
    <property type="molecule type" value="Genomic_DNA"/>
</dbReference>
<dbReference type="InterPro" id="IPR025714">
    <property type="entry name" value="Methyltranfer_dom"/>
</dbReference>
<dbReference type="CDD" id="cd02440">
    <property type="entry name" value="AdoMet_MTases"/>
    <property type="match status" value="1"/>
</dbReference>
<evidence type="ECO:0000313" key="3">
    <source>
        <dbReference type="EMBL" id="ARN74264.1"/>
    </source>
</evidence>
<sequence length="234" mass="26185">MLRTTTLLITLLLLPSAFAEQHTTRYQTVDPSRDGIGKVYMDREIAHVMGHLGAGWLERPKRVAEERTDLLISNMDLKPDDVVVDLGAGTGFFSFPIARRLTQGQVIAVDIQPEMLAIIESRKQQLGIDNVTTVQASEKNPNLKPASVDSVLMVDAYHEFSYPYEVMSAIVKALKPGGRVILVEYRGEDPRVPIKLLHKMTEQQARKEMAAVGLSFVKTDSYLPQQHVLIFSKQ</sequence>
<feature type="chain" id="PRO_5013299087" evidence="1">
    <location>
        <begin position="20"/>
        <end position="234"/>
    </location>
</feature>
<keyword evidence="3" id="KW-0808">Transferase</keyword>
<dbReference type="GO" id="GO:0008168">
    <property type="term" value="F:methyltransferase activity"/>
    <property type="evidence" value="ECO:0007669"/>
    <property type="project" value="UniProtKB-KW"/>
</dbReference>
<keyword evidence="3" id="KW-0489">Methyltransferase</keyword>
<organism evidence="3 4">
    <name type="scientific">Oceanicoccus sagamiensis</name>
    <dbReference type="NCBI Taxonomy" id="716816"/>
    <lineage>
        <taxon>Bacteria</taxon>
        <taxon>Pseudomonadati</taxon>
        <taxon>Pseudomonadota</taxon>
        <taxon>Gammaproteobacteria</taxon>
        <taxon>Cellvibrionales</taxon>
        <taxon>Spongiibacteraceae</taxon>
        <taxon>Oceanicoccus</taxon>
    </lineage>
</organism>
<evidence type="ECO:0000313" key="4">
    <source>
        <dbReference type="Proteomes" id="UP000193450"/>
    </source>
</evidence>
<name>A0A1X9NB37_9GAMM</name>
<dbReference type="Pfam" id="PF13847">
    <property type="entry name" value="Methyltransf_31"/>
    <property type="match status" value="1"/>
</dbReference>
<keyword evidence="4" id="KW-1185">Reference proteome</keyword>
<gene>
    <name evidence="3" type="ORF">BST96_09105</name>
</gene>
<keyword evidence="1" id="KW-0732">Signal</keyword>
<dbReference type="SUPFAM" id="SSF53335">
    <property type="entry name" value="S-adenosyl-L-methionine-dependent methyltransferases"/>
    <property type="match status" value="1"/>
</dbReference>
<dbReference type="OrthoDB" id="9760689at2"/>
<reference evidence="3 4" key="1">
    <citation type="submission" date="2016-11" db="EMBL/GenBank/DDBJ databases">
        <title>Trade-off between light-utilization and light-protection in marine flavobacteria.</title>
        <authorList>
            <person name="Kumagai Y."/>
        </authorList>
    </citation>
    <scope>NUCLEOTIDE SEQUENCE [LARGE SCALE GENOMIC DNA]</scope>
    <source>
        <strain evidence="3 4">NBRC 107125</strain>
    </source>
</reference>
<proteinExistence type="predicted"/>
<accession>A0A1X9NB37</accession>
<dbReference type="InterPro" id="IPR029063">
    <property type="entry name" value="SAM-dependent_MTases_sf"/>
</dbReference>
<feature type="signal peptide" evidence="1">
    <location>
        <begin position="1"/>
        <end position="19"/>
    </location>
</feature>
<feature type="domain" description="Methyltransferase" evidence="2">
    <location>
        <begin position="78"/>
        <end position="205"/>
    </location>
</feature>
<evidence type="ECO:0000259" key="2">
    <source>
        <dbReference type="Pfam" id="PF13847"/>
    </source>
</evidence>
<dbReference type="Proteomes" id="UP000193450">
    <property type="component" value="Chromosome"/>
</dbReference>
<dbReference type="Gene3D" id="3.40.50.150">
    <property type="entry name" value="Vaccinia Virus protein VP39"/>
    <property type="match status" value="1"/>
</dbReference>
<dbReference type="PANTHER" id="PTHR43591:SF97">
    <property type="entry name" value="CLASS I SAM-DEPENDENT METHYLTRANSFERASE"/>
    <property type="match status" value="1"/>
</dbReference>
<dbReference type="AlphaFoldDB" id="A0A1X9NB37"/>
<evidence type="ECO:0000256" key="1">
    <source>
        <dbReference type="SAM" id="SignalP"/>
    </source>
</evidence>
<protein>
    <submittedName>
        <fullName evidence="3">SAM-dependent methyltransferase</fullName>
    </submittedName>
</protein>
<dbReference type="KEGG" id="osg:BST96_09105"/>
<dbReference type="RefSeq" id="WP_085758402.1">
    <property type="nucleotide sequence ID" value="NZ_CP019343.1"/>
</dbReference>